<evidence type="ECO:0008006" key="3">
    <source>
        <dbReference type="Google" id="ProtNLM"/>
    </source>
</evidence>
<protein>
    <recommendedName>
        <fullName evidence="3">DUF2235 domain-containing protein</fullName>
    </recommendedName>
</protein>
<dbReference type="PANTHER" id="PTHR33840">
    <property type="match status" value="1"/>
</dbReference>
<name>A0A3M7CW30_HORWE</name>
<proteinExistence type="predicted"/>
<evidence type="ECO:0000313" key="1">
    <source>
        <dbReference type="EMBL" id="RMY56164.1"/>
    </source>
</evidence>
<dbReference type="AlphaFoldDB" id="A0A3M7CW30"/>
<sequence>MALAEAFGIDLSGGKNDTVNTNLDFRARYFEGSGTGKSLLYYLFDGMTGSDIRDRCVEAYQNIVENYVYRIYRSSYEEDKPNTPKMKAFKDEQSQIEVEDPGKPPVKFMGLIDTMGSLGIPRLNPGMSRVAGKQPDYQIHERWFPDCHYDLGRQQFEFLREGSGNGVNIFERASSFLSSPMSRSVIPNKSSADAVLRWLLEKVDQESGNPIFDCSRSLIGFDDDVHKTRNNPRILSAQSLSECSGDIYDQLELYAPGARLLPSGLRSWASLLFPGLNELSKIALATRDRRVSCMSSSASDGVTLTTVEDYKSSLLANDLSAFRRKYPSKTFELHEKYCPNH</sequence>
<dbReference type="VEuPathDB" id="FungiDB:BTJ68_13914"/>
<organism evidence="1 2">
    <name type="scientific">Hortaea werneckii</name>
    <name type="common">Black yeast</name>
    <name type="synonym">Cladosporium werneckii</name>
    <dbReference type="NCBI Taxonomy" id="91943"/>
    <lineage>
        <taxon>Eukaryota</taxon>
        <taxon>Fungi</taxon>
        <taxon>Dikarya</taxon>
        <taxon>Ascomycota</taxon>
        <taxon>Pezizomycotina</taxon>
        <taxon>Dothideomycetes</taxon>
        <taxon>Dothideomycetidae</taxon>
        <taxon>Mycosphaerellales</taxon>
        <taxon>Teratosphaeriaceae</taxon>
        <taxon>Hortaea</taxon>
    </lineage>
</organism>
<accession>A0A3M7CW30</accession>
<dbReference type="PANTHER" id="PTHR33840:SF16">
    <property type="entry name" value="DUF2235 DOMAIN-CONTAINING PROTEIN"/>
    <property type="match status" value="1"/>
</dbReference>
<reference evidence="1 2" key="1">
    <citation type="journal article" date="2018" name="BMC Genomics">
        <title>Genomic evidence for intraspecific hybridization in a clonal and extremely halotolerant yeast.</title>
        <authorList>
            <person name="Gostincar C."/>
            <person name="Stajich J.E."/>
            <person name="Zupancic J."/>
            <person name="Zalar P."/>
            <person name="Gunde-Cimerman N."/>
        </authorList>
    </citation>
    <scope>NUCLEOTIDE SEQUENCE [LARGE SCALE GENOMIC DNA]</scope>
    <source>
        <strain evidence="1 2">EXF-2682</strain>
    </source>
</reference>
<dbReference type="EMBL" id="QWIP01000714">
    <property type="protein sequence ID" value="RMY56164.1"/>
    <property type="molecule type" value="Genomic_DNA"/>
</dbReference>
<dbReference type="OrthoDB" id="59699at2759"/>
<comment type="caution">
    <text evidence="1">The sequence shown here is derived from an EMBL/GenBank/DDBJ whole genome shotgun (WGS) entry which is preliminary data.</text>
</comment>
<evidence type="ECO:0000313" key="2">
    <source>
        <dbReference type="Proteomes" id="UP000269276"/>
    </source>
</evidence>
<gene>
    <name evidence="1" type="ORF">D0863_13069</name>
</gene>
<dbReference type="Proteomes" id="UP000269276">
    <property type="component" value="Unassembled WGS sequence"/>
</dbReference>